<evidence type="ECO:0000256" key="1">
    <source>
        <dbReference type="SAM" id="Phobius"/>
    </source>
</evidence>
<proteinExistence type="predicted"/>
<reference evidence="3" key="1">
    <citation type="journal article" date="2019" name="Int. J. Syst. Evol. Microbiol.">
        <title>The Global Catalogue of Microorganisms (GCM) 10K type strain sequencing project: providing services to taxonomists for standard genome sequencing and annotation.</title>
        <authorList>
            <consortium name="The Broad Institute Genomics Platform"/>
            <consortium name="The Broad Institute Genome Sequencing Center for Infectious Disease"/>
            <person name="Wu L."/>
            <person name="Ma J."/>
        </authorList>
    </citation>
    <scope>NUCLEOTIDE SEQUENCE [LARGE SCALE GENOMIC DNA]</scope>
    <source>
        <strain evidence="3">CGMCC 1.12806</strain>
    </source>
</reference>
<dbReference type="RefSeq" id="WP_188474127.1">
    <property type="nucleotide sequence ID" value="NZ_BMFZ01000007.1"/>
</dbReference>
<dbReference type="Pfam" id="PF05106">
    <property type="entry name" value="Phage_holin_3_1"/>
    <property type="match status" value="1"/>
</dbReference>
<name>A0ABQ1GUM0_9GAMM</name>
<accession>A0ABQ1GUM0</accession>
<feature type="transmembrane region" description="Helical" evidence="1">
    <location>
        <begin position="20"/>
        <end position="38"/>
    </location>
</feature>
<feature type="transmembrane region" description="Helical" evidence="1">
    <location>
        <begin position="50"/>
        <end position="69"/>
    </location>
</feature>
<evidence type="ECO:0000313" key="3">
    <source>
        <dbReference type="Proteomes" id="UP000627464"/>
    </source>
</evidence>
<sequence length="104" mass="11407">MNFDYASFTDLLKSLWRGDTAISGVLMSMLIASLRTLYSGHRRADIIFESLLCGALTLTAASIMVYFGVPKSTTVGIGGIIGFIGVKKLSKYLSAYIQKRFLDK</sequence>
<keyword evidence="1" id="KW-1133">Transmembrane helix</keyword>
<dbReference type="Proteomes" id="UP000627464">
    <property type="component" value="Unassembled WGS sequence"/>
</dbReference>
<dbReference type="EMBL" id="BMFZ01000007">
    <property type="protein sequence ID" value="GGA50698.1"/>
    <property type="molecule type" value="Genomic_DNA"/>
</dbReference>
<dbReference type="InterPro" id="IPR006481">
    <property type="entry name" value="Phage_lambda_GpS_holin"/>
</dbReference>
<organism evidence="2 3">
    <name type="scientific">Hafnia psychrotolerans</name>
    <dbReference type="NCBI Taxonomy" id="1477018"/>
    <lineage>
        <taxon>Bacteria</taxon>
        <taxon>Pseudomonadati</taxon>
        <taxon>Pseudomonadota</taxon>
        <taxon>Gammaproteobacteria</taxon>
        <taxon>Enterobacterales</taxon>
        <taxon>Hafniaceae</taxon>
        <taxon>Hafnia</taxon>
    </lineage>
</organism>
<keyword evidence="1" id="KW-0472">Membrane</keyword>
<feature type="transmembrane region" description="Helical" evidence="1">
    <location>
        <begin position="75"/>
        <end position="94"/>
    </location>
</feature>
<keyword evidence="1" id="KW-0812">Transmembrane</keyword>
<dbReference type="NCBIfam" id="TIGR01594">
    <property type="entry name" value="holin_lambda"/>
    <property type="match status" value="1"/>
</dbReference>
<evidence type="ECO:0000313" key="2">
    <source>
        <dbReference type="EMBL" id="GGA50698.1"/>
    </source>
</evidence>
<gene>
    <name evidence="2" type="ORF">GCM10011328_27620</name>
</gene>
<comment type="caution">
    <text evidence="2">The sequence shown here is derived from an EMBL/GenBank/DDBJ whole genome shotgun (WGS) entry which is preliminary data.</text>
</comment>
<keyword evidence="3" id="KW-1185">Reference proteome</keyword>
<protein>
    <submittedName>
        <fullName evidence="2">Bacteriophage protein</fullName>
    </submittedName>
</protein>